<evidence type="ECO:0000256" key="1">
    <source>
        <dbReference type="SAM" id="Phobius"/>
    </source>
</evidence>
<proteinExistence type="predicted"/>
<feature type="transmembrane region" description="Helical" evidence="1">
    <location>
        <begin position="598"/>
        <end position="617"/>
    </location>
</feature>
<feature type="transmembrane region" description="Helical" evidence="1">
    <location>
        <begin position="430"/>
        <end position="451"/>
    </location>
</feature>
<dbReference type="InterPro" id="IPR039966">
    <property type="entry name" value="C553.12c"/>
</dbReference>
<feature type="transmembrane region" description="Helical" evidence="1">
    <location>
        <begin position="167"/>
        <end position="184"/>
    </location>
</feature>
<feature type="transmembrane region" description="Helical" evidence="1">
    <location>
        <begin position="288"/>
        <end position="310"/>
    </location>
</feature>
<evidence type="ECO:0000313" key="3">
    <source>
        <dbReference type="Proteomes" id="UP000178912"/>
    </source>
</evidence>
<keyword evidence="1" id="KW-1133">Transmembrane helix</keyword>
<keyword evidence="1" id="KW-0812">Transmembrane</keyword>
<feature type="transmembrane region" description="Helical" evidence="1">
    <location>
        <begin position="390"/>
        <end position="410"/>
    </location>
</feature>
<sequence length="668" mass="75803">MNGTEVEKAFRTTYESIAEVAEAVGHGPKRFSPFPCMTIDRSNTEYQYPDNLTSICICSTPISAQDAPAIESSPLLGRFRAVPDAQRRARRSNSGGFLGSLTGSRGSRSRYSLVFGGSNGDDSDEGDLVDGEDMGALKRWGRVQRDLWLEPKQAVVAKVVDKWWTRWAVLAVLPAALAVAWVALPFPQYELPYDDEADVFAALGHKIPGHGEARVEINFWFFLLVYYGCYNLTALMWITKVFNIYSLNWWPESLGFPFTVSVIAVISVAVPIPIYYFPQLRQFTVHNTAWICWTFFTMGMPLILACGILLNHERHLGLRNSLSDTQRIFTSSWWTGDNDTFSGRERLRRPQAEQSIFDPNAPLEVALASDNNRVRDRNLALRKRWLPASFMRFIWFCAALYIAMMAYVLGEAYAEIYLRTLPHDTFQTIVYVYTWVVTVHVLDALTGWILGGNDGERVGSYPLGWIFKLYFLLTYQTYVRALYARLRSPQQFILLQVLSSSLLIILAPLTISKPFHYVLSILSINGQTLPEYQKYCTRNTFLRSAAENVSMLAFLGSILVLHYGGNKDVYPYFAFDRHSLGDTDLSPIDGGEAYDFGLTFYASIVTWACEIIAAWIVRRLLWYGWSVDVTGEAKQDLATWPELLPTGVVVMVHVLQNMLFSIVRLKFH</sequence>
<feature type="transmembrane region" description="Helical" evidence="1">
    <location>
        <begin position="219"/>
        <end position="242"/>
    </location>
</feature>
<dbReference type="PANTHER" id="PTHR40467">
    <property type="match status" value="1"/>
</dbReference>
<dbReference type="Proteomes" id="UP000178912">
    <property type="component" value="Unassembled WGS sequence"/>
</dbReference>
<accession>A0A1E1LFV4</accession>
<feature type="transmembrane region" description="Helical" evidence="1">
    <location>
        <begin position="254"/>
        <end position="276"/>
    </location>
</feature>
<dbReference type="PANTHER" id="PTHR40467:SF1">
    <property type="match status" value="1"/>
</dbReference>
<organism evidence="2 3">
    <name type="scientific">Rhynchosporium agropyri</name>
    <dbReference type="NCBI Taxonomy" id="914238"/>
    <lineage>
        <taxon>Eukaryota</taxon>
        <taxon>Fungi</taxon>
        <taxon>Dikarya</taxon>
        <taxon>Ascomycota</taxon>
        <taxon>Pezizomycotina</taxon>
        <taxon>Leotiomycetes</taxon>
        <taxon>Helotiales</taxon>
        <taxon>Ploettnerulaceae</taxon>
        <taxon>Rhynchosporium</taxon>
    </lineage>
</organism>
<feature type="transmembrane region" description="Helical" evidence="1">
    <location>
        <begin position="493"/>
        <end position="511"/>
    </location>
</feature>
<gene>
    <name evidence="2" type="ORF">RAG0_14180</name>
</gene>
<dbReference type="OrthoDB" id="5541877at2759"/>
<dbReference type="EMBL" id="FJUX01000115">
    <property type="protein sequence ID" value="CZT09398.1"/>
    <property type="molecule type" value="Genomic_DNA"/>
</dbReference>
<feature type="transmembrane region" description="Helical" evidence="1">
    <location>
        <begin position="463"/>
        <end position="481"/>
    </location>
</feature>
<dbReference type="AlphaFoldDB" id="A0A1E1LFV4"/>
<reference evidence="3" key="1">
    <citation type="submission" date="2016-03" db="EMBL/GenBank/DDBJ databases">
        <authorList>
            <person name="Guldener U."/>
        </authorList>
    </citation>
    <scope>NUCLEOTIDE SEQUENCE [LARGE SCALE GENOMIC DNA]</scope>
    <source>
        <strain evidence="3">04CH-RAC-A.6.1</strain>
    </source>
</reference>
<keyword evidence="3" id="KW-1185">Reference proteome</keyword>
<name>A0A1E1LFV4_9HELO</name>
<evidence type="ECO:0000313" key="2">
    <source>
        <dbReference type="EMBL" id="CZT09398.1"/>
    </source>
</evidence>
<protein>
    <submittedName>
        <fullName evidence="2">Uncharacterized protein</fullName>
    </submittedName>
</protein>
<keyword evidence="1" id="KW-0472">Membrane</keyword>